<name>W2IMI2_PHYNI</name>
<sequence length="297" mass="32514">MFECVGEEKDFKNGVWPFGIEGKPNDVPAPAGAEYMKINKILGRVGDESGVYSFEGQADTLPLIPGLEMKGAPILVTLRKDNSTLGGQLRPYQLDFKNTAWQIGIDKLVEILAGQFGHKGVAMQSHLSKFLIHGEGGSFMKRQVNKTGNGVIATLVIQLPSLYEGGDLVVYRGGLEKRRHDFGKAKGIESFLPHYVVIFADADYELEKVTQGYRLTMIYSIQLPPSMRHLARPSIKPANEDLAEVVDELGVGALRDLDLDLARSPLLVIEMIGTNANATNQALGTPYTEKNSDVLTI</sequence>
<accession>W2IMI2</accession>
<gene>
    <name evidence="1" type="ORF">L916_12427</name>
</gene>
<dbReference type="AlphaFoldDB" id="W2IMI2"/>
<proteinExistence type="predicted"/>
<dbReference type="PANTHER" id="PTHR33099:SF7">
    <property type="entry name" value="MYND-TYPE DOMAIN-CONTAINING PROTEIN"/>
    <property type="match status" value="1"/>
</dbReference>
<dbReference type="Proteomes" id="UP000053864">
    <property type="component" value="Unassembled WGS sequence"/>
</dbReference>
<dbReference type="PANTHER" id="PTHR33099">
    <property type="entry name" value="FE2OG DIOXYGENASE DOMAIN-CONTAINING PROTEIN"/>
    <property type="match status" value="1"/>
</dbReference>
<organism evidence="1">
    <name type="scientific">Phytophthora nicotianae</name>
    <name type="common">Potato buckeye rot agent</name>
    <name type="synonym">Phytophthora parasitica</name>
    <dbReference type="NCBI Taxonomy" id="4792"/>
    <lineage>
        <taxon>Eukaryota</taxon>
        <taxon>Sar</taxon>
        <taxon>Stramenopiles</taxon>
        <taxon>Oomycota</taxon>
        <taxon>Peronosporomycetes</taxon>
        <taxon>Peronosporales</taxon>
        <taxon>Peronosporaceae</taxon>
        <taxon>Phytophthora</taxon>
    </lineage>
</organism>
<reference evidence="1" key="1">
    <citation type="submission" date="2013-11" db="EMBL/GenBank/DDBJ databases">
        <title>The Genome Sequence of Phytophthora parasitica CJ05E6.</title>
        <authorList>
            <consortium name="The Broad Institute Genomics Platform"/>
            <person name="Russ C."/>
            <person name="Tyler B."/>
            <person name="Panabieres F."/>
            <person name="Shan W."/>
            <person name="Tripathy S."/>
            <person name="Grunwald N."/>
            <person name="Machado M."/>
            <person name="Johnson C.S."/>
            <person name="Arredondo F."/>
            <person name="Hong C."/>
            <person name="Coffey M."/>
            <person name="Young S.K."/>
            <person name="Zeng Q."/>
            <person name="Gargeya S."/>
            <person name="Fitzgerald M."/>
            <person name="Abouelleil A."/>
            <person name="Alvarado L."/>
            <person name="Chapman S.B."/>
            <person name="Gainer-Dewar J."/>
            <person name="Goldberg J."/>
            <person name="Griggs A."/>
            <person name="Gujja S."/>
            <person name="Hansen M."/>
            <person name="Howarth C."/>
            <person name="Imamovic A."/>
            <person name="Ireland A."/>
            <person name="Larimer J."/>
            <person name="McCowan C."/>
            <person name="Murphy C."/>
            <person name="Pearson M."/>
            <person name="Poon T.W."/>
            <person name="Priest M."/>
            <person name="Roberts A."/>
            <person name="Saif S."/>
            <person name="Shea T."/>
            <person name="Sykes S."/>
            <person name="Wortman J."/>
            <person name="Nusbaum C."/>
            <person name="Birren B."/>
        </authorList>
    </citation>
    <scope>NUCLEOTIDE SEQUENCE [LARGE SCALE GENOMIC DNA]</scope>
    <source>
        <strain evidence="1">CJ05E6</strain>
    </source>
</reference>
<dbReference type="EMBL" id="KI674005">
    <property type="protein sequence ID" value="ETL35439.1"/>
    <property type="molecule type" value="Genomic_DNA"/>
</dbReference>
<dbReference type="VEuPathDB" id="FungiDB:PPTG_14339"/>
<protein>
    <submittedName>
        <fullName evidence="1">Uncharacterized protein</fullName>
    </submittedName>
</protein>
<evidence type="ECO:0000313" key="1">
    <source>
        <dbReference type="EMBL" id="ETL35439.1"/>
    </source>
</evidence>